<proteinExistence type="predicted"/>
<name>A0A8S1YG08_9CILI</name>
<sequence length="193" mass="22662">MTIFIIIIVKQTKSGLTLIILLILIQITKQYCIRQSNNLYSVLKRNHQNVLSYQSGALISSKTINYFQYGNNGVVLRDEFYKILPYGVYFTRCQLGQSISIILLQKYLLTTLKIWFWEYEYLHNKGIRYYDIIVYAKLDQGKNKIYDSNLAISLMKIEFPEQFVEEFQIVNVGGNTYNSGLHIIKVEAYYKFS</sequence>
<dbReference type="EMBL" id="CAJJDO010000169">
    <property type="protein sequence ID" value="CAD8212531.1"/>
    <property type="molecule type" value="Genomic_DNA"/>
</dbReference>
<accession>A0A8S1YG08</accession>
<comment type="caution">
    <text evidence="1">The sequence shown here is derived from an EMBL/GenBank/DDBJ whole genome shotgun (WGS) entry which is preliminary data.</text>
</comment>
<dbReference type="AlphaFoldDB" id="A0A8S1YG08"/>
<reference evidence="1" key="1">
    <citation type="submission" date="2021-01" db="EMBL/GenBank/DDBJ databases">
        <authorList>
            <consortium name="Genoscope - CEA"/>
            <person name="William W."/>
        </authorList>
    </citation>
    <scope>NUCLEOTIDE SEQUENCE</scope>
</reference>
<dbReference type="Proteomes" id="UP000689195">
    <property type="component" value="Unassembled WGS sequence"/>
</dbReference>
<evidence type="ECO:0000313" key="2">
    <source>
        <dbReference type="Proteomes" id="UP000689195"/>
    </source>
</evidence>
<protein>
    <submittedName>
        <fullName evidence="1">Uncharacterized protein</fullName>
    </submittedName>
</protein>
<organism evidence="1 2">
    <name type="scientific">Paramecium pentaurelia</name>
    <dbReference type="NCBI Taxonomy" id="43138"/>
    <lineage>
        <taxon>Eukaryota</taxon>
        <taxon>Sar</taxon>
        <taxon>Alveolata</taxon>
        <taxon>Ciliophora</taxon>
        <taxon>Intramacronucleata</taxon>
        <taxon>Oligohymenophorea</taxon>
        <taxon>Peniculida</taxon>
        <taxon>Parameciidae</taxon>
        <taxon>Paramecium</taxon>
    </lineage>
</organism>
<evidence type="ECO:0000313" key="1">
    <source>
        <dbReference type="EMBL" id="CAD8212531.1"/>
    </source>
</evidence>
<gene>
    <name evidence="1" type="ORF">PPENT_87.1.T1690008</name>
</gene>
<keyword evidence="2" id="KW-1185">Reference proteome</keyword>
<dbReference type="OrthoDB" id="307849at2759"/>